<gene>
    <name evidence="1" type="ORF">OC842_006104</name>
</gene>
<dbReference type="AlphaFoldDB" id="A0AAN6G950"/>
<keyword evidence="2" id="KW-1185">Reference proteome</keyword>
<proteinExistence type="predicted"/>
<organism evidence="1 2">
    <name type="scientific">Tilletia horrida</name>
    <dbReference type="NCBI Taxonomy" id="155126"/>
    <lineage>
        <taxon>Eukaryota</taxon>
        <taxon>Fungi</taxon>
        <taxon>Dikarya</taxon>
        <taxon>Basidiomycota</taxon>
        <taxon>Ustilaginomycotina</taxon>
        <taxon>Exobasidiomycetes</taxon>
        <taxon>Tilletiales</taxon>
        <taxon>Tilletiaceae</taxon>
        <taxon>Tilletia</taxon>
    </lineage>
</organism>
<name>A0AAN6G950_9BASI</name>
<evidence type="ECO:0000313" key="2">
    <source>
        <dbReference type="Proteomes" id="UP001176521"/>
    </source>
</evidence>
<comment type="caution">
    <text evidence="1">The sequence shown here is derived from an EMBL/GenBank/DDBJ whole genome shotgun (WGS) entry which is preliminary data.</text>
</comment>
<evidence type="ECO:0000313" key="1">
    <source>
        <dbReference type="EMBL" id="KAK0523570.1"/>
    </source>
</evidence>
<sequence length="160" mass="17245">MSAGFADLTTATSRTIEASTRGLKTVKQLQADLTVGLEQLGQSLHQEMEQAQQRVADEMQRAQAHVYRNILGNVTKLVDQVAAVKTNDLQDVDQAAEELLGCTERLRQDVLQSEAQFMDSLAHMARGGEDRPTDAAKPVSCPSGLCAFSPTARTNGSSAK</sequence>
<accession>A0AAN6G950</accession>
<dbReference type="EMBL" id="JAPDMQ010000503">
    <property type="protein sequence ID" value="KAK0523570.1"/>
    <property type="molecule type" value="Genomic_DNA"/>
</dbReference>
<reference evidence="1" key="1">
    <citation type="journal article" date="2023" name="PhytoFront">
        <title>Draft Genome Resources of Seven Strains of Tilletia horrida, Causal Agent of Kernel Smut of Rice.</title>
        <authorList>
            <person name="Khanal S."/>
            <person name="Antony Babu S."/>
            <person name="Zhou X.G."/>
        </authorList>
    </citation>
    <scope>NUCLEOTIDE SEQUENCE</scope>
    <source>
        <strain evidence="1">TX3</strain>
    </source>
</reference>
<protein>
    <submittedName>
        <fullName evidence="1">Uncharacterized protein</fullName>
    </submittedName>
</protein>
<dbReference type="Proteomes" id="UP001176521">
    <property type="component" value="Unassembled WGS sequence"/>
</dbReference>